<dbReference type="AlphaFoldDB" id="A0A0K0FJX8"/>
<dbReference type="SUPFAM" id="SSF48371">
    <property type="entry name" value="ARM repeat"/>
    <property type="match status" value="1"/>
</dbReference>
<reference evidence="2" key="2">
    <citation type="submission" date="2015-08" db="UniProtKB">
        <authorList>
            <consortium name="WormBaseParasite"/>
        </authorList>
    </citation>
    <scope>IDENTIFICATION</scope>
</reference>
<keyword evidence="1" id="KW-1185">Reference proteome</keyword>
<accession>A0A0K0FJX8</accession>
<proteinExistence type="predicted"/>
<organism evidence="1 2">
    <name type="scientific">Strongyloides venezuelensis</name>
    <name type="common">Threadworm</name>
    <dbReference type="NCBI Taxonomy" id="75913"/>
    <lineage>
        <taxon>Eukaryota</taxon>
        <taxon>Metazoa</taxon>
        <taxon>Ecdysozoa</taxon>
        <taxon>Nematoda</taxon>
        <taxon>Chromadorea</taxon>
        <taxon>Rhabditida</taxon>
        <taxon>Tylenchina</taxon>
        <taxon>Panagrolaimomorpha</taxon>
        <taxon>Strongyloidoidea</taxon>
        <taxon>Strongyloididae</taxon>
        <taxon>Strongyloides</taxon>
    </lineage>
</organism>
<evidence type="ECO:0000313" key="1">
    <source>
        <dbReference type="Proteomes" id="UP000035680"/>
    </source>
</evidence>
<dbReference type="WBParaSite" id="SVE_0934100.1">
    <property type="protein sequence ID" value="SVE_0934100.1"/>
    <property type="gene ID" value="SVE_0934100"/>
</dbReference>
<reference evidence="1" key="1">
    <citation type="submission" date="2014-07" db="EMBL/GenBank/DDBJ databases">
        <authorList>
            <person name="Martin A.A"/>
            <person name="De Silva N."/>
        </authorList>
    </citation>
    <scope>NUCLEOTIDE SEQUENCE</scope>
</reference>
<name>A0A0K0FJX8_STRVS</name>
<evidence type="ECO:0000313" key="2">
    <source>
        <dbReference type="WBParaSite" id="SVE_0934100.1"/>
    </source>
</evidence>
<dbReference type="STRING" id="75913.A0A0K0FJX8"/>
<dbReference type="InterPro" id="IPR016024">
    <property type="entry name" value="ARM-type_fold"/>
</dbReference>
<protein>
    <submittedName>
        <fullName evidence="2">HEAT repeat domain-containing protein</fullName>
    </submittedName>
</protein>
<dbReference type="Proteomes" id="UP000035680">
    <property type="component" value="Unassembled WGS sequence"/>
</dbReference>
<sequence>MTIWRSFKSSERETRLQGLKLIGDLNSRDRRFFDFFKDYIFDIRVDGNQSVEIAKMNEIIRICKEDEKSIEFIKKRYTILNGKPPLRSLALKALVNLCRNEALPIMELDKNIKPLIDSVSDDELSEFCRILSLSTIENTSLDFYNYAIKTLWKLKDNDENIVSLAAWNSLSNFILNYRLEDILTAVEVKTLYPNDILKIVNIHLVECRSWWNSRKYVALFGNLIVKNKKQNSEWCRLTNYFTYFKMKIPNNFICDIYDFINYCVSSKQITIQAIDAMMENATTESKGLHESVIKHVLNTIDEQISDFIV</sequence>